<dbReference type="Proteomes" id="UP000437017">
    <property type="component" value="Unassembled WGS sequence"/>
</dbReference>
<dbReference type="InterPro" id="IPR011993">
    <property type="entry name" value="PH-like_dom_sf"/>
</dbReference>
<comment type="caution">
    <text evidence="3">The sequence shown here is derived from an EMBL/GenBank/DDBJ whole genome shotgun (WGS) entry which is preliminary data.</text>
</comment>
<evidence type="ECO:0000259" key="2">
    <source>
        <dbReference type="PROSITE" id="PS51488"/>
    </source>
</evidence>
<dbReference type="PROSITE" id="PS51488">
    <property type="entry name" value="KBD"/>
    <property type="match status" value="1"/>
</dbReference>
<keyword evidence="4" id="KW-1185">Reference proteome</keyword>
<organism evidence="3 4">
    <name type="scientific">Balaenoptera physalus</name>
    <name type="common">Fin whale</name>
    <name type="synonym">Balaena physalus</name>
    <dbReference type="NCBI Taxonomy" id="9770"/>
    <lineage>
        <taxon>Eukaryota</taxon>
        <taxon>Metazoa</taxon>
        <taxon>Chordata</taxon>
        <taxon>Craniata</taxon>
        <taxon>Vertebrata</taxon>
        <taxon>Euteleostomi</taxon>
        <taxon>Mammalia</taxon>
        <taxon>Eutheria</taxon>
        <taxon>Laurasiatheria</taxon>
        <taxon>Artiodactyla</taxon>
        <taxon>Whippomorpha</taxon>
        <taxon>Cetacea</taxon>
        <taxon>Mysticeti</taxon>
        <taxon>Balaenopteridae</taxon>
        <taxon>Balaenoptera</taxon>
    </lineage>
</organism>
<proteinExistence type="predicted"/>
<dbReference type="OrthoDB" id="9629585at2759"/>
<sequence length="118" mass="12532">GHYVIHGERLRDQKTTLECTLRPGLVYNKSHVDSDSSSSHSHQETPPTAAAAPIVTVESASGFGPATPPQRRRSSAQVRPPTPGGLGWGGRGYEDYRRAGPPAPLALSTCVVRFAKTG</sequence>
<name>A0A643BSH9_BALPH</name>
<evidence type="ECO:0000313" key="4">
    <source>
        <dbReference type="Proteomes" id="UP000437017"/>
    </source>
</evidence>
<dbReference type="Gene3D" id="2.30.29.30">
    <property type="entry name" value="Pleckstrin-homology domain (PH domain)/Phosphotyrosine-binding domain (PTB)"/>
    <property type="match status" value="1"/>
</dbReference>
<evidence type="ECO:0000256" key="1">
    <source>
        <dbReference type="SAM" id="MobiDB-lite"/>
    </source>
</evidence>
<evidence type="ECO:0000313" key="3">
    <source>
        <dbReference type="EMBL" id="KAB0390864.1"/>
    </source>
</evidence>
<feature type="compositionally biased region" description="Low complexity" evidence="1">
    <location>
        <begin position="35"/>
        <end position="53"/>
    </location>
</feature>
<feature type="non-terminal residue" evidence="3">
    <location>
        <position position="1"/>
    </location>
</feature>
<protein>
    <recommendedName>
        <fullName evidence="2">KBD domain-containing protein</fullName>
    </recommendedName>
</protein>
<dbReference type="EMBL" id="SGJD01004997">
    <property type="protein sequence ID" value="KAB0390864.1"/>
    <property type="molecule type" value="Genomic_DNA"/>
</dbReference>
<dbReference type="AlphaFoldDB" id="A0A643BSH9"/>
<feature type="non-terminal residue" evidence="3">
    <location>
        <position position="118"/>
    </location>
</feature>
<dbReference type="InterPro" id="IPR023337">
    <property type="entry name" value="KBD"/>
</dbReference>
<gene>
    <name evidence="3" type="ORF">E2I00_001102</name>
</gene>
<accession>A0A643BSH9</accession>
<reference evidence="3 4" key="1">
    <citation type="journal article" date="2019" name="PLoS ONE">
        <title>Genomic analyses reveal an absence of contemporary introgressive admixture between fin whales and blue whales, despite known hybrids.</title>
        <authorList>
            <person name="Westbury M.V."/>
            <person name="Petersen B."/>
            <person name="Lorenzen E.D."/>
        </authorList>
    </citation>
    <scope>NUCLEOTIDE SEQUENCE [LARGE SCALE GENOMIC DNA]</scope>
    <source>
        <strain evidence="3">FinWhale-01</strain>
    </source>
</reference>
<feature type="region of interest" description="Disordered" evidence="1">
    <location>
        <begin position="28"/>
        <end position="103"/>
    </location>
</feature>
<feature type="domain" description="KBD" evidence="2">
    <location>
        <begin position="62"/>
        <end position="117"/>
    </location>
</feature>